<feature type="transmembrane region" description="Helical" evidence="5">
    <location>
        <begin position="12"/>
        <end position="29"/>
    </location>
</feature>
<feature type="transmembrane region" description="Helical" evidence="5">
    <location>
        <begin position="35"/>
        <end position="57"/>
    </location>
</feature>
<evidence type="ECO:0000256" key="5">
    <source>
        <dbReference type="SAM" id="Phobius"/>
    </source>
</evidence>
<dbReference type="InterPro" id="IPR051328">
    <property type="entry name" value="T7SS_ABC-Transporter"/>
</dbReference>
<comment type="subcellular location">
    <subcellularLocation>
        <location evidence="1">Membrane</location>
        <topology evidence="1">Multi-pass membrane protein</topology>
    </subcellularLocation>
</comment>
<dbReference type="NCBIfam" id="TIGR03062">
    <property type="entry name" value="pip_yhgE_Cterm"/>
    <property type="match status" value="1"/>
</dbReference>
<dbReference type="GO" id="GO:0140359">
    <property type="term" value="F:ABC-type transporter activity"/>
    <property type="evidence" value="ECO:0007669"/>
    <property type="project" value="InterPro"/>
</dbReference>
<feature type="transmembrane region" description="Helical" evidence="5">
    <location>
        <begin position="124"/>
        <end position="144"/>
    </location>
</feature>
<dbReference type="KEGG" id="bvq:FHE72_21170"/>
<evidence type="ECO:0000313" key="7">
    <source>
        <dbReference type="EMBL" id="QHE63241.1"/>
    </source>
</evidence>
<dbReference type="EMBL" id="CP047394">
    <property type="protein sequence ID" value="QHE63241.1"/>
    <property type="molecule type" value="Genomic_DNA"/>
</dbReference>
<dbReference type="PANTHER" id="PTHR43077:SF5">
    <property type="entry name" value="PHAGE INFECTION PROTEIN"/>
    <property type="match status" value="1"/>
</dbReference>
<keyword evidence="2 5" id="KW-0812">Transmembrane</keyword>
<evidence type="ECO:0000256" key="4">
    <source>
        <dbReference type="ARBA" id="ARBA00023136"/>
    </source>
</evidence>
<dbReference type="GO" id="GO:0016020">
    <property type="term" value="C:membrane"/>
    <property type="evidence" value="ECO:0007669"/>
    <property type="project" value="UniProtKB-SubCell"/>
</dbReference>
<accession>A0A6I6UUF4</accession>
<protein>
    <submittedName>
        <fullName evidence="7">ABC transporter permease</fullName>
    </submittedName>
</protein>
<evidence type="ECO:0000313" key="8">
    <source>
        <dbReference type="Proteomes" id="UP000465062"/>
    </source>
</evidence>
<proteinExistence type="predicted"/>
<dbReference type="RefSeq" id="WP_159362922.1">
    <property type="nucleotide sequence ID" value="NZ_CP047394.1"/>
</dbReference>
<dbReference type="Pfam" id="PF01061">
    <property type="entry name" value="ABC2_membrane"/>
    <property type="match status" value="1"/>
</dbReference>
<feature type="domain" description="ABC-2 type transporter transmembrane" evidence="6">
    <location>
        <begin position="15"/>
        <end position="112"/>
    </location>
</feature>
<feature type="transmembrane region" description="Helical" evidence="5">
    <location>
        <begin position="66"/>
        <end position="85"/>
    </location>
</feature>
<name>A0A6I6UUF4_9BACI</name>
<evidence type="ECO:0000256" key="3">
    <source>
        <dbReference type="ARBA" id="ARBA00022989"/>
    </source>
</evidence>
<dbReference type="InterPro" id="IPR013525">
    <property type="entry name" value="ABC2_TM"/>
</dbReference>
<dbReference type="Proteomes" id="UP000465062">
    <property type="component" value="Chromosome"/>
</dbReference>
<evidence type="ECO:0000256" key="1">
    <source>
        <dbReference type="ARBA" id="ARBA00004141"/>
    </source>
</evidence>
<evidence type="ECO:0000259" key="6">
    <source>
        <dbReference type="Pfam" id="PF01061"/>
    </source>
</evidence>
<keyword evidence="4 5" id="KW-0472">Membrane</keyword>
<sequence>MVHRKIRRTHIRRGFQALLADSILLWGLGLEVTSIPFFIMMSILASWTFLSIVQFLVTSLDNPGRFIGILILILQLTSSAGTYPIELVPEFLQHFSNFLPMTYTINAFRAIISTGDYAFMWHNVMFTLIFLFVAMGGTILYLTFRFRILRRKHYREIEA</sequence>
<dbReference type="AlphaFoldDB" id="A0A6I6UUF4"/>
<reference evidence="7 8" key="1">
    <citation type="submission" date="2019-06" db="EMBL/GenBank/DDBJ databases">
        <title>An operon consisting of a P-type ATPase gene and a transcriptional regular gene given the different cadmium resistance in Bacillus vietamensis 151-6 and Bacillus marisflavi 151-25.</title>
        <authorList>
            <person name="Yu X."/>
        </authorList>
    </citation>
    <scope>NUCLEOTIDE SEQUENCE [LARGE SCALE GENOMIC DNA]</scope>
    <source>
        <strain evidence="7 8">151-6</strain>
    </source>
</reference>
<organism evidence="7 8">
    <name type="scientific">Rossellomorea vietnamensis</name>
    <dbReference type="NCBI Taxonomy" id="218284"/>
    <lineage>
        <taxon>Bacteria</taxon>
        <taxon>Bacillati</taxon>
        <taxon>Bacillota</taxon>
        <taxon>Bacilli</taxon>
        <taxon>Bacillales</taxon>
        <taxon>Bacillaceae</taxon>
        <taxon>Rossellomorea</taxon>
    </lineage>
</organism>
<gene>
    <name evidence="7" type="ORF">FHE72_21170</name>
</gene>
<dbReference type="PANTHER" id="PTHR43077">
    <property type="entry name" value="TRANSPORT PERMEASE YVFS-RELATED"/>
    <property type="match status" value="1"/>
</dbReference>
<keyword evidence="3 5" id="KW-1133">Transmembrane helix</keyword>
<evidence type="ECO:0000256" key="2">
    <source>
        <dbReference type="ARBA" id="ARBA00022692"/>
    </source>
</evidence>
<dbReference type="InterPro" id="IPR017501">
    <property type="entry name" value="Phage_infect_YhgE_C"/>
</dbReference>